<proteinExistence type="predicted"/>
<protein>
    <submittedName>
        <fullName evidence="1">Uncharacterized protein</fullName>
    </submittedName>
</protein>
<sequence length="190" mass="22046">MKKIGVLLFLLMVVPVLVLGCGSNEAEVDAKPEEEEAENEQEVVVDENAEFMPLEFSSLNLLIEVPQKGWDNTLSRATQEDFEDDHGQFQIWYSTNLPNVRRLVDSEPDVIVDKQEVEIDGLDEEAVHVKITDTDDGLDVYREQLYYEYVNPENDRRYYVLITMTYPQDSDTDYYHNKFAHIMDSATIER</sequence>
<accession>A0AAU7VHL3</accession>
<reference evidence="1" key="1">
    <citation type="journal article" date="2013" name="Extremophiles">
        <title>Proteinivorax tanatarense gen. nov., sp. nov., an anaerobic, haloalkaliphilic, proteolytic bacterium isolated from a decaying algal bloom, and proposal of Proteinivoraceae fam. nov.</title>
        <authorList>
            <person name="Kevbrin V."/>
            <person name="Boltyanskaya Y."/>
            <person name="Zhilina T."/>
            <person name="Kolganova T."/>
            <person name="Lavrentjeva E."/>
            <person name="Kuznetsov B."/>
        </authorList>
    </citation>
    <scope>NUCLEOTIDE SEQUENCE</scope>
    <source>
        <strain evidence="1">Z-910T</strain>
    </source>
</reference>
<dbReference type="AlphaFoldDB" id="A0AAU7VHL3"/>
<dbReference type="RefSeq" id="WP_350342439.1">
    <property type="nucleotide sequence ID" value="NZ_CP158367.1"/>
</dbReference>
<reference evidence="1" key="2">
    <citation type="submission" date="2024-06" db="EMBL/GenBank/DDBJ databases">
        <authorList>
            <person name="Petrova K.O."/>
            <person name="Toshchakov S.V."/>
            <person name="Boltjanskaja Y.V."/>
            <person name="Kevbrin V."/>
        </authorList>
    </citation>
    <scope>NUCLEOTIDE SEQUENCE</scope>
    <source>
        <strain evidence="1">Z-910T</strain>
    </source>
</reference>
<gene>
    <name evidence="1" type="ORF">PRVXT_001672</name>
</gene>
<dbReference type="EMBL" id="CP158367">
    <property type="protein sequence ID" value="XBX73677.1"/>
    <property type="molecule type" value="Genomic_DNA"/>
</dbReference>
<dbReference type="PROSITE" id="PS51257">
    <property type="entry name" value="PROKAR_LIPOPROTEIN"/>
    <property type="match status" value="1"/>
</dbReference>
<evidence type="ECO:0000313" key="1">
    <source>
        <dbReference type="EMBL" id="XBX73677.1"/>
    </source>
</evidence>
<name>A0AAU7VHL3_9FIRM</name>
<organism evidence="1">
    <name type="scientific">Proteinivorax tanatarense</name>
    <dbReference type="NCBI Taxonomy" id="1260629"/>
    <lineage>
        <taxon>Bacteria</taxon>
        <taxon>Bacillati</taxon>
        <taxon>Bacillota</taxon>
        <taxon>Clostridia</taxon>
        <taxon>Eubacteriales</taxon>
        <taxon>Proteinivoracaceae</taxon>
        <taxon>Proteinivorax</taxon>
    </lineage>
</organism>